<name>A0ABQ5CMG2_9ASTR</name>
<accession>A0ABQ5CMG2</accession>
<evidence type="ECO:0000313" key="1">
    <source>
        <dbReference type="EMBL" id="GJT28013.1"/>
    </source>
</evidence>
<gene>
    <name evidence="1" type="ORF">Tco_0908288</name>
</gene>
<reference evidence="1" key="1">
    <citation type="journal article" date="2022" name="Int. J. Mol. Sci.">
        <title>Draft Genome of Tanacetum Coccineum: Genomic Comparison of Closely Related Tanacetum-Family Plants.</title>
        <authorList>
            <person name="Yamashiro T."/>
            <person name="Shiraishi A."/>
            <person name="Nakayama K."/>
            <person name="Satake H."/>
        </authorList>
    </citation>
    <scope>NUCLEOTIDE SEQUENCE</scope>
</reference>
<evidence type="ECO:0000313" key="2">
    <source>
        <dbReference type="Proteomes" id="UP001151760"/>
    </source>
</evidence>
<organism evidence="1 2">
    <name type="scientific">Tanacetum coccineum</name>
    <dbReference type="NCBI Taxonomy" id="301880"/>
    <lineage>
        <taxon>Eukaryota</taxon>
        <taxon>Viridiplantae</taxon>
        <taxon>Streptophyta</taxon>
        <taxon>Embryophyta</taxon>
        <taxon>Tracheophyta</taxon>
        <taxon>Spermatophyta</taxon>
        <taxon>Magnoliopsida</taxon>
        <taxon>eudicotyledons</taxon>
        <taxon>Gunneridae</taxon>
        <taxon>Pentapetalae</taxon>
        <taxon>asterids</taxon>
        <taxon>campanulids</taxon>
        <taxon>Asterales</taxon>
        <taxon>Asteraceae</taxon>
        <taxon>Asteroideae</taxon>
        <taxon>Anthemideae</taxon>
        <taxon>Anthemidinae</taxon>
        <taxon>Tanacetum</taxon>
    </lineage>
</organism>
<keyword evidence="2" id="KW-1185">Reference proteome</keyword>
<comment type="caution">
    <text evidence="1">The sequence shown here is derived from an EMBL/GenBank/DDBJ whole genome shotgun (WGS) entry which is preliminary data.</text>
</comment>
<reference evidence="1" key="2">
    <citation type="submission" date="2022-01" db="EMBL/GenBank/DDBJ databases">
        <authorList>
            <person name="Yamashiro T."/>
            <person name="Shiraishi A."/>
            <person name="Satake H."/>
            <person name="Nakayama K."/>
        </authorList>
    </citation>
    <scope>NUCLEOTIDE SEQUENCE</scope>
</reference>
<dbReference type="EMBL" id="BQNB010014426">
    <property type="protein sequence ID" value="GJT28013.1"/>
    <property type="molecule type" value="Genomic_DNA"/>
</dbReference>
<proteinExistence type="predicted"/>
<protein>
    <submittedName>
        <fullName evidence="1">Uncharacterized protein</fullName>
    </submittedName>
</protein>
<dbReference type="Proteomes" id="UP001151760">
    <property type="component" value="Unassembled WGS sequence"/>
</dbReference>
<sequence>MEDFMERYKAEVLGCRRCSGMHANLGVHARNNSPGLSKRLYEESLRSVTRMYRMSTSFLKGEVAALSTV</sequence>